<dbReference type="AlphaFoldDB" id="A0A1M4RVG8"/>
<proteinExistence type="predicted"/>
<sequence length="533" mass="55961">MSRPRLLVTRPLTGLPRMMILGLRTSWPSLTLSTWACVTLVVAVAVGVKGLYPTSAARAEYAATAGASIPSTAFNGRGYGLASLGGITGVEVGFMGQILFPVLGLLTAIRLTRREEETGRTELLTASRVGRLAPLAAATMLLALTAAATGLLMAVGMTAAGLPARGSAWYAAGAGACMLFFAVVGLLLGQLCQQAVTARQLGIGIVLMAFLVRFIVDGLEWEATWASPLGWLPEVRAFDDPQAWPLMAYGTASLVLLVACAIAAWHRDVGAGVFTPRPGPAHDPARQAAWRLALVLERTTTTPFLALTCLWTLFIGLFSEEMTRIIQANPSTLAAMGLERGTDLMAAMAATVMVAAAAAVSVQGAARLGAEESIGRLGLLLSTRCSRARLWVGWWATTLVSSAVVLIASALLLGLSTWATSGQKEAFDTALEIGGYYLVPVLLVGSVSALLAALGPRWPMLNWTIILWTAVIGFLAEALDLPEWARDLSPAHAVGVLPVDDADPRVIVGQGVAAVITLIASLLAFRRRSLRAG</sequence>
<feature type="transmembrane region" description="Helical" evidence="1">
    <location>
        <begin position="92"/>
        <end position="111"/>
    </location>
</feature>
<protein>
    <submittedName>
        <fullName evidence="2">Uncharacterized protein</fullName>
    </submittedName>
</protein>
<reference evidence="3" key="1">
    <citation type="submission" date="2016-09" db="EMBL/GenBank/DDBJ databases">
        <authorList>
            <person name="Strepis N."/>
        </authorList>
    </citation>
    <scope>NUCLEOTIDE SEQUENCE [LARGE SCALE GENOMIC DNA]</scope>
</reference>
<gene>
    <name evidence="2" type="ORF">ACGLYG10_0109</name>
</gene>
<keyword evidence="3" id="KW-1185">Reference proteome</keyword>
<feature type="transmembrane region" description="Helical" evidence="1">
    <location>
        <begin position="168"/>
        <end position="189"/>
    </location>
</feature>
<evidence type="ECO:0000313" key="3">
    <source>
        <dbReference type="Proteomes" id="UP000184291"/>
    </source>
</evidence>
<feature type="transmembrane region" description="Helical" evidence="1">
    <location>
        <begin position="461"/>
        <end position="479"/>
    </location>
</feature>
<dbReference type="RefSeq" id="WP_073327057.1">
    <property type="nucleotide sequence ID" value="NZ_FQTT01000001.1"/>
</dbReference>
<feature type="transmembrane region" description="Helical" evidence="1">
    <location>
        <begin position="435"/>
        <end position="454"/>
    </location>
</feature>
<feature type="transmembrane region" description="Helical" evidence="1">
    <location>
        <begin position="201"/>
        <end position="223"/>
    </location>
</feature>
<feature type="transmembrane region" description="Helical" evidence="1">
    <location>
        <begin position="346"/>
        <end position="370"/>
    </location>
</feature>
<name>A0A1M4RVG8_9ACTO</name>
<feature type="transmembrane region" description="Helical" evidence="1">
    <location>
        <begin position="507"/>
        <end position="525"/>
    </location>
</feature>
<keyword evidence="1" id="KW-1133">Transmembrane helix</keyword>
<feature type="transmembrane region" description="Helical" evidence="1">
    <location>
        <begin position="304"/>
        <end position="326"/>
    </location>
</feature>
<feature type="transmembrane region" description="Helical" evidence="1">
    <location>
        <begin position="132"/>
        <end position="156"/>
    </location>
</feature>
<feature type="transmembrane region" description="Helical" evidence="1">
    <location>
        <begin position="243"/>
        <end position="265"/>
    </location>
</feature>
<keyword evidence="1" id="KW-0472">Membrane</keyword>
<evidence type="ECO:0000313" key="2">
    <source>
        <dbReference type="EMBL" id="SHE23911.1"/>
    </source>
</evidence>
<dbReference type="STRING" id="1892869.ACGLYG10_0109"/>
<dbReference type="EMBL" id="FQTT01000001">
    <property type="protein sequence ID" value="SHE23911.1"/>
    <property type="molecule type" value="Genomic_DNA"/>
</dbReference>
<organism evidence="2 3">
    <name type="scientific">Actinomyces glycerinitolerans</name>
    <dbReference type="NCBI Taxonomy" id="1892869"/>
    <lineage>
        <taxon>Bacteria</taxon>
        <taxon>Bacillati</taxon>
        <taxon>Actinomycetota</taxon>
        <taxon>Actinomycetes</taxon>
        <taxon>Actinomycetales</taxon>
        <taxon>Actinomycetaceae</taxon>
        <taxon>Actinomyces</taxon>
    </lineage>
</organism>
<evidence type="ECO:0000256" key="1">
    <source>
        <dbReference type="SAM" id="Phobius"/>
    </source>
</evidence>
<dbReference type="Proteomes" id="UP000184291">
    <property type="component" value="Unassembled WGS sequence"/>
</dbReference>
<feature type="transmembrane region" description="Helical" evidence="1">
    <location>
        <begin position="391"/>
        <end position="415"/>
    </location>
</feature>
<accession>A0A1M4RVG8</accession>
<keyword evidence="1" id="KW-0812">Transmembrane</keyword>